<sequence length="224" mass="22817">MTVDINTGCCQANNCTPAAPIVSSGNTTANGLVCPSCFTLTSSTCVPDTTINCTGSENRCTTYSISTTASPPAPIMAMAGCATDNMCSNYTGTATSISGTMAISIGCSNATVSPSATSSSTASPSSSRAPVSISDSVPTTNGIQSTSDAKTQSYQYTTAIANSYPSSNSSAVYYSTRVTFTPTAYHSSTRGGVTSTCVCSGCARHHAGLALIVTFIYFLVRCFL</sequence>
<dbReference type="PANTHER" id="PTHR20914:SF25">
    <property type="entry name" value="PHOSPHOLIPASE A2 INHIBITOR AND LY6_PLAUR DOMAIN-CONTAINING PROTEIN"/>
    <property type="match status" value="1"/>
</dbReference>
<comment type="subcellular location">
    <subcellularLocation>
        <location evidence="1">Secreted</location>
    </subcellularLocation>
</comment>
<dbReference type="SUPFAM" id="SSF57302">
    <property type="entry name" value="Snake toxin-like"/>
    <property type="match status" value="1"/>
</dbReference>
<keyword evidence="2" id="KW-0964">Secreted</keyword>
<evidence type="ECO:0000256" key="1">
    <source>
        <dbReference type="ARBA" id="ARBA00004613"/>
    </source>
</evidence>
<reference evidence="4" key="1">
    <citation type="thesis" date="2020" institute="ProQuest LLC" country="789 East Eisenhower Parkway, Ann Arbor, MI, USA">
        <title>Comparative Genomics and Chromosome Evolution.</title>
        <authorList>
            <person name="Mudd A.B."/>
        </authorList>
    </citation>
    <scope>NUCLEOTIDE SEQUENCE</scope>
    <source>
        <strain evidence="4">237g6f4</strain>
        <tissue evidence="4">Blood</tissue>
    </source>
</reference>
<dbReference type="AlphaFoldDB" id="A0AAV6ZDP8"/>
<dbReference type="InterPro" id="IPR045860">
    <property type="entry name" value="Snake_toxin-like_sf"/>
</dbReference>
<organism evidence="4 5">
    <name type="scientific">Engystomops pustulosus</name>
    <name type="common">Tungara frog</name>
    <name type="synonym">Physalaemus pustulosus</name>
    <dbReference type="NCBI Taxonomy" id="76066"/>
    <lineage>
        <taxon>Eukaryota</taxon>
        <taxon>Metazoa</taxon>
        <taxon>Chordata</taxon>
        <taxon>Craniata</taxon>
        <taxon>Vertebrata</taxon>
        <taxon>Euteleostomi</taxon>
        <taxon>Amphibia</taxon>
        <taxon>Batrachia</taxon>
        <taxon>Anura</taxon>
        <taxon>Neobatrachia</taxon>
        <taxon>Hyloidea</taxon>
        <taxon>Leptodactylidae</taxon>
        <taxon>Leiuperinae</taxon>
        <taxon>Engystomops</taxon>
    </lineage>
</organism>
<dbReference type="CDD" id="cd23572">
    <property type="entry name" value="TFP_LU_ECD_PINLYP_rpt2"/>
    <property type="match status" value="1"/>
</dbReference>
<evidence type="ECO:0000256" key="2">
    <source>
        <dbReference type="ARBA" id="ARBA00022525"/>
    </source>
</evidence>
<evidence type="ECO:0000256" key="3">
    <source>
        <dbReference type="SAM" id="MobiDB-lite"/>
    </source>
</evidence>
<protein>
    <submittedName>
        <fullName evidence="4">Uncharacterized protein</fullName>
    </submittedName>
</protein>
<dbReference type="PANTHER" id="PTHR20914">
    <property type="entry name" value="LY6/PLAUR DOMAIN-CONTAINING PROTEIN 8"/>
    <property type="match status" value="1"/>
</dbReference>
<dbReference type="Gene3D" id="2.10.60.10">
    <property type="entry name" value="CD59"/>
    <property type="match status" value="1"/>
</dbReference>
<proteinExistence type="predicted"/>
<gene>
    <name evidence="4" type="ORF">GDO81_029124</name>
</gene>
<accession>A0AAV6ZDP8</accession>
<comment type="caution">
    <text evidence="4">The sequence shown here is derived from an EMBL/GenBank/DDBJ whole genome shotgun (WGS) entry which is preliminary data.</text>
</comment>
<dbReference type="InterPro" id="IPR050918">
    <property type="entry name" value="CNF-like_PLA2_Inhibitor"/>
</dbReference>
<dbReference type="GO" id="GO:0005576">
    <property type="term" value="C:extracellular region"/>
    <property type="evidence" value="ECO:0007669"/>
    <property type="project" value="UniProtKB-SubCell"/>
</dbReference>
<keyword evidence="5" id="KW-1185">Reference proteome</keyword>
<evidence type="ECO:0000313" key="5">
    <source>
        <dbReference type="Proteomes" id="UP000824782"/>
    </source>
</evidence>
<feature type="compositionally biased region" description="Polar residues" evidence="3">
    <location>
        <begin position="138"/>
        <end position="148"/>
    </location>
</feature>
<evidence type="ECO:0000313" key="4">
    <source>
        <dbReference type="EMBL" id="KAG8547091.1"/>
    </source>
</evidence>
<name>A0AAV6ZDP8_ENGPU</name>
<dbReference type="EMBL" id="WNYA01000833">
    <property type="protein sequence ID" value="KAG8547091.1"/>
    <property type="molecule type" value="Genomic_DNA"/>
</dbReference>
<dbReference type="Proteomes" id="UP000824782">
    <property type="component" value="Unassembled WGS sequence"/>
</dbReference>
<feature type="compositionally biased region" description="Low complexity" evidence="3">
    <location>
        <begin position="118"/>
        <end position="137"/>
    </location>
</feature>
<feature type="region of interest" description="Disordered" evidence="3">
    <location>
        <begin position="118"/>
        <end position="148"/>
    </location>
</feature>